<dbReference type="SUPFAM" id="SSF56935">
    <property type="entry name" value="Porins"/>
    <property type="match status" value="1"/>
</dbReference>
<comment type="caution">
    <text evidence="9">The sequence shown here is derived from an EMBL/GenBank/DDBJ whole genome shotgun (WGS) entry which is preliminary data.</text>
</comment>
<dbReference type="InterPro" id="IPR036942">
    <property type="entry name" value="Beta-barrel_TonB_sf"/>
</dbReference>
<dbReference type="InterPro" id="IPR023996">
    <property type="entry name" value="TonB-dep_OMP_SusC/RagA"/>
</dbReference>
<keyword evidence="5 7" id="KW-0472">Membrane</keyword>
<evidence type="ECO:0000256" key="1">
    <source>
        <dbReference type="ARBA" id="ARBA00004571"/>
    </source>
</evidence>
<evidence type="ECO:0000313" key="10">
    <source>
        <dbReference type="Proteomes" id="UP001357452"/>
    </source>
</evidence>
<keyword evidence="4 7" id="KW-0812">Transmembrane</keyword>
<evidence type="ECO:0000313" key="9">
    <source>
        <dbReference type="EMBL" id="MEE6187587.1"/>
    </source>
</evidence>
<dbReference type="Gene3D" id="2.40.170.20">
    <property type="entry name" value="TonB-dependent receptor, beta-barrel domain"/>
    <property type="match status" value="1"/>
</dbReference>
<accession>A0ABU7RI00</accession>
<dbReference type="EMBL" id="JAZGLY010000005">
    <property type="protein sequence ID" value="MEE6187587.1"/>
    <property type="molecule type" value="Genomic_DNA"/>
</dbReference>
<evidence type="ECO:0000256" key="4">
    <source>
        <dbReference type="ARBA" id="ARBA00022692"/>
    </source>
</evidence>
<dbReference type="Gene3D" id="2.170.130.10">
    <property type="entry name" value="TonB-dependent receptor, plug domain"/>
    <property type="match status" value="1"/>
</dbReference>
<dbReference type="InterPro" id="IPR037066">
    <property type="entry name" value="Plug_dom_sf"/>
</dbReference>
<name>A0ABU7RI00_9BACT</name>
<dbReference type="InterPro" id="IPR008969">
    <property type="entry name" value="CarboxyPept-like_regulatory"/>
</dbReference>
<evidence type="ECO:0000256" key="3">
    <source>
        <dbReference type="ARBA" id="ARBA00022452"/>
    </source>
</evidence>
<dbReference type="NCBIfam" id="TIGR04056">
    <property type="entry name" value="OMP_RagA_SusC"/>
    <property type="match status" value="1"/>
</dbReference>
<keyword evidence="6 7" id="KW-0998">Cell outer membrane</keyword>
<keyword evidence="10" id="KW-1185">Reference proteome</keyword>
<evidence type="ECO:0000256" key="2">
    <source>
        <dbReference type="ARBA" id="ARBA00022448"/>
    </source>
</evidence>
<dbReference type="NCBIfam" id="TIGR04057">
    <property type="entry name" value="SusC_RagA_signa"/>
    <property type="match status" value="1"/>
</dbReference>
<proteinExistence type="inferred from homology"/>
<dbReference type="PROSITE" id="PS52016">
    <property type="entry name" value="TONB_DEPENDENT_REC_3"/>
    <property type="match status" value="1"/>
</dbReference>
<dbReference type="Gene3D" id="2.60.40.1120">
    <property type="entry name" value="Carboxypeptidase-like, regulatory domain"/>
    <property type="match status" value="1"/>
</dbReference>
<evidence type="ECO:0000256" key="6">
    <source>
        <dbReference type="ARBA" id="ARBA00023237"/>
    </source>
</evidence>
<feature type="domain" description="TonB-dependent receptor plug" evidence="8">
    <location>
        <begin position="131"/>
        <end position="236"/>
    </location>
</feature>
<dbReference type="InterPro" id="IPR039426">
    <property type="entry name" value="TonB-dep_rcpt-like"/>
</dbReference>
<comment type="subcellular location">
    <subcellularLocation>
        <location evidence="1 7">Cell outer membrane</location>
        <topology evidence="1 7">Multi-pass membrane protein</topology>
    </subcellularLocation>
</comment>
<evidence type="ECO:0000259" key="8">
    <source>
        <dbReference type="Pfam" id="PF07715"/>
    </source>
</evidence>
<dbReference type="InterPro" id="IPR012910">
    <property type="entry name" value="Plug_dom"/>
</dbReference>
<comment type="similarity">
    <text evidence="7">Belongs to the TonB-dependent receptor family.</text>
</comment>
<dbReference type="InterPro" id="IPR023997">
    <property type="entry name" value="TonB-dep_OMP_SusC/RagA_CS"/>
</dbReference>
<dbReference type="Pfam" id="PF07715">
    <property type="entry name" value="Plug"/>
    <property type="match status" value="1"/>
</dbReference>
<dbReference type="Proteomes" id="UP001357452">
    <property type="component" value="Unassembled WGS sequence"/>
</dbReference>
<protein>
    <submittedName>
        <fullName evidence="9">TonB-dependent receptor</fullName>
    </submittedName>
</protein>
<evidence type="ECO:0000256" key="7">
    <source>
        <dbReference type="PROSITE-ProRule" id="PRU01360"/>
    </source>
</evidence>
<sequence length="1045" mass="115417">MKRKTGICFLAKMHLHSLLQKVLLAIMLLTGGSMYAQFTNNQLSGKVINLAGEPLAGATISIKETAQTVVADAEGNFTITASENNTLVINYVGYNPYESPIKNINSFTFILAPTGGALTDVVVMGYTSQKKASVTGSVTVVDLNNLQKTKSPDVIQALQGQVSGVMIQSSTGQPGDAIEIRIRGIGTIGNVDPLYIVDGVPTKNLTFLDPADIQSMSVLKDASATAIYGSRAANGVVIFTTKRGSKGKSNVVVDYYTGITRPSRLPKMLNAEQYLTVKDIAWHNTAGNDPAATSPYAALKASGNYANTNWLDELFTTGTSNKLNVSASGGSDKVQYYLSAGYYYANGIIIKKNDAFKRFNMRANINANITDRLSAGVNFQLINATQDKLSSSGDAPGIIRHALLRPPVISVYKDPSDPTYKASDPFTDLPFYAQNLAANGGRWNGAQNYFEFTANPIALVHYTDNKLKNFRNFGNAYLEYSFLPDKSLKLRSSYGGDIIFFHNKAFYPNFGDDDGGGGQYAGMGRQNRPNSLVELRSQVSTLVISNTLNYQKLLQDRHSLNVLLGHEYIKNKEDNLSGSRIDFDKDDPAFRFLDYGNTTTGLWNGGTQPNNWALMSFFASANYGLDNKYYLNGTLRADGSSKFGPNNKWAFFPSIAAAWVVSREDFMQSANWINNLKLRASWGVSGNQEIPNDAYQTVVSQVGGVVNIIRYGNPDLKWEATKQTDIGFDLDIFNNRLFISADYYHKRTEDILLAVPLPAVSVGVIQPTYVNAGVVTNKGFEAAILYRSNRQHAFRYEIGANVTTQKNIVNKLYEFVPNIIDNNSRTITLPGYAINSYYGLEFVGIYQNQSEIDNYLFSNTNGAKPGDIKFRDVNNDGQIDDNDRVVLGNNIPKLFYGFNFNASYKNFDLSFLFQGVQGVHRYNDLKQILNYDTRPFNSTTAVLDSWNGEGSTNTTPRLTFNDNGGSKISSIFVENASYLRLKNIELGYTFSIHKLNLNKCRVYLSGQNLLTFTKYSGLDPESTLLKDQGTYPQLKGFILGARFNF</sequence>
<reference evidence="9 10" key="1">
    <citation type="submission" date="2024-01" db="EMBL/GenBank/DDBJ databases">
        <title>Niabella digestum sp. nov., isolated from waste digestion system.</title>
        <authorList>
            <person name="Zhang L."/>
        </authorList>
    </citation>
    <scope>NUCLEOTIDE SEQUENCE [LARGE SCALE GENOMIC DNA]</scope>
    <source>
        <strain evidence="9 10">A18</strain>
    </source>
</reference>
<dbReference type="SUPFAM" id="SSF49464">
    <property type="entry name" value="Carboxypeptidase regulatory domain-like"/>
    <property type="match status" value="1"/>
</dbReference>
<keyword evidence="2 7" id="KW-0813">Transport</keyword>
<dbReference type="RefSeq" id="WP_330974996.1">
    <property type="nucleotide sequence ID" value="NZ_JAZGLY010000005.1"/>
</dbReference>
<evidence type="ECO:0000256" key="5">
    <source>
        <dbReference type="ARBA" id="ARBA00023136"/>
    </source>
</evidence>
<gene>
    <name evidence="9" type="ORF">V2H41_09905</name>
</gene>
<dbReference type="Pfam" id="PF13715">
    <property type="entry name" value="CarbopepD_reg_2"/>
    <property type="match status" value="1"/>
</dbReference>
<keyword evidence="3 7" id="KW-1134">Transmembrane beta strand</keyword>
<keyword evidence="9" id="KW-0675">Receptor</keyword>
<organism evidence="9 10">
    <name type="scientific">Niabella digestorum</name>
    <dbReference type="NCBI Taxonomy" id="3117701"/>
    <lineage>
        <taxon>Bacteria</taxon>
        <taxon>Pseudomonadati</taxon>
        <taxon>Bacteroidota</taxon>
        <taxon>Chitinophagia</taxon>
        <taxon>Chitinophagales</taxon>
        <taxon>Chitinophagaceae</taxon>
        <taxon>Niabella</taxon>
    </lineage>
</organism>